<proteinExistence type="predicted"/>
<sequence>MTDKQHASLNDAPKSIQLAVDLIQLLEENNIDTVTAIEALQITLDDFKKKLEKQ</sequence>
<gene>
    <name evidence="1" type="ORF">SJ2017_3452</name>
</gene>
<dbReference type="InterPro" id="IPR019630">
    <property type="entry name" value="DUF2496_YbaM-rel"/>
</dbReference>
<dbReference type="Proteomes" id="UP000191820">
    <property type="component" value="Chromosome"/>
</dbReference>
<dbReference type="EMBL" id="CP020472">
    <property type="protein sequence ID" value="ARD23703.1"/>
    <property type="molecule type" value="Genomic_DNA"/>
</dbReference>
<dbReference type="RefSeq" id="WP_080916659.1">
    <property type="nucleotide sequence ID" value="NZ_CANMJJ010000010.1"/>
</dbReference>
<reference evidence="1 2" key="1">
    <citation type="submission" date="2017-03" db="EMBL/GenBank/DDBJ databases">
        <title>Genome sequencing of Shewanella japonica KCTC 22435.</title>
        <authorList>
            <person name="Kim K.M."/>
        </authorList>
    </citation>
    <scope>NUCLEOTIDE SEQUENCE [LARGE SCALE GENOMIC DNA]</scope>
    <source>
        <strain evidence="1 2">KCTC 22435</strain>
    </source>
</reference>
<accession>A0ABM6JNN1</accession>
<dbReference type="Pfam" id="PF10689">
    <property type="entry name" value="DUF2496"/>
    <property type="match status" value="1"/>
</dbReference>
<protein>
    <recommendedName>
        <fullName evidence="3">DUF2496 domain-containing protein</fullName>
    </recommendedName>
</protein>
<evidence type="ECO:0000313" key="2">
    <source>
        <dbReference type="Proteomes" id="UP000191820"/>
    </source>
</evidence>
<name>A0ABM6JNN1_9GAMM</name>
<organism evidence="1 2">
    <name type="scientific">Shewanella japonica</name>
    <dbReference type="NCBI Taxonomy" id="93973"/>
    <lineage>
        <taxon>Bacteria</taxon>
        <taxon>Pseudomonadati</taxon>
        <taxon>Pseudomonadota</taxon>
        <taxon>Gammaproteobacteria</taxon>
        <taxon>Alteromonadales</taxon>
        <taxon>Shewanellaceae</taxon>
        <taxon>Shewanella</taxon>
    </lineage>
</organism>
<keyword evidence="2" id="KW-1185">Reference proteome</keyword>
<evidence type="ECO:0008006" key="3">
    <source>
        <dbReference type="Google" id="ProtNLM"/>
    </source>
</evidence>
<evidence type="ECO:0000313" key="1">
    <source>
        <dbReference type="EMBL" id="ARD23703.1"/>
    </source>
</evidence>